<keyword evidence="7" id="KW-1185">Reference proteome</keyword>
<proteinExistence type="inferred from homology"/>
<dbReference type="Proteomes" id="UP000728185">
    <property type="component" value="Unassembled WGS sequence"/>
</dbReference>
<evidence type="ECO:0000256" key="1">
    <source>
        <dbReference type="ARBA" id="ARBA00004300"/>
    </source>
</evidence>
<gene>
    <name evidence="6" type="ORF">FBUS_10922</name>
</gene>
<evidence type="ECO:0000313" key="6">
    <source>
        <dbReference type="EMBL" id="KAA0200469.1"/>
    </source>
</evidence>
<evidence type="ECO:0000256" key="5">
    <source>
        <dbReference type="ARBA" id="ARBA00035693"/>
    </source>
</evidence>
<comment type="subcellular location">
    <subcellularLocation>
        <location evidence="1">Cytoplasm</location>
        <location evidence="1">Cytoskeleton</location>
        <location evidence="1">Microtubule organizing center</location>
        <location evidence="1">Centrosome</location>
    </subcellularLocation>
</comment>
<keyword evidence="2" id="KW-0963">Cytoplasm</keyword>
<evidence type="ECO:0000256" key="2">
    <source>
        <dbReference type="ARBA" id="ARBA00022490"/>
    </source>
</evidence>
<keyword evidence="3" id="KW-0206">Cytoskeleton</keyword>
<dbReference type="OrthoDB" id="283553at2759"/>
<reference evidence="6" key="1">
    <citation type="submission" date="2019-05" db="EMBL/GenBank/DDBJ databases">
        <title>Annotation for the trematode Fasciolopsis buski.</title>
        <authorList>
            <person name="Choi Y.-J."/>
        </authorList>
    </citation>
    <scope>NUCLEOTIDE SEQUENCE</scope>
    <source>
        <strain evidence="6">HT</strain>
        <tissue evidence="6">Whole worm</tissue>
    </source>
</reference>
<name>A0A8E0VRQ9_9TREM</name>
<dbReference type="AlphaFoldDB" id="A0A8E0VRQ9"/>
<accession>A0A8E0VRQ9</accession>
<protein>
    <recommendedName>
        <fullName evidence="5">Cilia-and flagella-associated protein 96</fullName>
    </recommendedName>
</protein>
<evidence type="ECO:0000256" key="3">
    <source>
        <dbReference type="ARBA" id="ARBA00023212"/>
    </source>
</evidence>
<comment type="caution">
    <text evidence="6">The sequence shown here is derived from an EMBL/GenBank/DDBJ whole genome shotgun (WGS) entry which is preliminary data.</text>
</comment>
<dbReference type="PANTHER" id="PTHR31144:SF1">
    <property type="entry name" value="UPF0602 PROTEIN C4ORF47"/>
    <property type="match status" value="1"/>
</dbReference>
<dbReference type="GO" id="GO:0005881">
    <property type="term" value="C:cytoplasmic microtubule"/>
    <property type="evidence" value="ECO:0007669"/>
    <property type="project" value="TreeGrafter"/>
</dbReference>
<evidence type="ECO:0000256" key="4">
    <source>
        <dbReference type="ARBA" id="ARBA00035656"/>
    </source>
</evidence>
<dbReference type="InterPro" id="IPR029358">
    <property type="entry name" value="CFAP96"/>
</dbReference>
<organism evidence="6 7">
    <name type="scientific">Fasciolopsis buskii</name>
    <dbReference type="NCBI Taxonomy" id="27845"/>
    <lineage>
        <taxon>Eukaryota</taxon>
        <taxon>Metazoa</taxon>
        <taxon>Spiralia</taxon>
        <taxon>Lophotrochozoa</taxon>
        <taxon>Platyhelminthes</taxon>
        <taxon>Trematoda</taxon>
        <taxon>Digenea</taxon>
        <taxon>Plagiorchiida</taxon>
        <taxon>Echinostomata</taxon>
        <taxon>Echinostomatoidea</taxon>
        <taxon>Fasciolidae</taxon>
        <taxon>Fasciolopsis</taxon>
    </lineage>
</organism>
<dbReference type="GO" id="GO:0005813">
    <property type="term" value="C:centrosome"/>
    <property type="evidence" value="ECO:0007669"/>
    <property type="project" value="UniProtKB-SubCell"/>
</dbReference>
<comment type="similarity">
    <text evidence="4">Belongs to the CFAP96 family.</text>
</comment>
<dbReference type="PANTHER" id="PTHR31144">
    <property type="entry name" value="UPF0602 PROTEIN C4ORF47"/>
    <property type="match status" value="1"/>
</dbReference>
<sequence length="332" mass="36625">MAQKSDLQRLGIFQEMSYHTIGDPYVPPMQMFKSNPNSKGLLPMRLAGGYSKTKSANADGYFSPFESVAIGDGGITFEDVQMQQRKANRAKIIGGRDWIPASGHKNRSGVGSNFGNFQEIFTAMDPTIKVFPRPPVMKNFYTNPGKKGTGYGYPNVCLSPFPSWQPGNTTAEAIHRLYQQAQADHITKLKGRQPFISTCRKMDAFDGNPWSEGDPLAPGGPISCKFGVAGFPSSMIIGPTFIPSSPAKKDGGMKAGTLSRFPEYTNDRYVDPYRIVREDRSKQIAGAWIPNPPTAVVIPQPSIVDKNIALRINSKTRKERQQVWDLCLKNSP</sequence>
<dbReference type="Pfam" id="PF15239">
    <property type="entry name" value="CFAP96-like"/>
    <property type="match status" value="1"/>
</dbReference>
<evidence type="ECO:0000313" key="7">
    <source>
        <dbReference type="Proteomes" id="UP000728185"/>
    </source>
</evidence>
<dbReference type="EMBL" id="LUCM01000508">
    <property type="protein sequence ID" value="KAA0200469.1"/>
    <property type="molecule type" value="Genomic_DNA"/>
</dbReference>